<dbReference type="SUPFAM" id="SSF51905">
    <property type="entry name" value="FAD/NAD(P)-binding domain"/>
    <property type="match status" value="1"/>
</dbReference>
<dbReference type="InterPro" id="IPR036188">
    <property type="entry name" value="FAD/NAD-bd_sf"/>
</dbReference>
<evidence type="ECO:0000256" key="4">
    <source>
        <dbReference type="ARBA" id="ARBA00023002"/>
    </source>
</evidence>
<evidence type="ECO:0000259" key="6">
    <source>
        <dbReference type="Pfam" id="PF00890"/>
    </source>
</evidence>
<dbReference type="AlphaFoldDB" id="A0A4Q2JX50"/>
<keyword evidence="2" id="KW-0285">Flavoprotein</keyword>
<evidence type="ECO:0000256" key="2">
    <source>
        <dbReference type="ARBA" id="ARBA00022630"/>
    </source>
</evidence>
<evidence type="ECO:0000256" key="5">
    <source>
        <dbReference type="SAM" id="SignalP"/>
    </source>
</evidence>
<feature type="chain" id="PRO_5020207250" evidence="5">
    <location>
        <begin position="24"/>
        <end position="491"/>
    </location>
</feature>
<dbReference type="InterPro" id="IPR003953">
    <property type="entry name" value="FAD-dep_OxRdtase_2_FAD-bd"/>
</dbReference>
<name>A0A4Q2JX50_9ACTN</name>
<keyword evidence="3" id="KW-0274">FAD</keyword>
<evidence type="ECO:0000256" key="3">
    <source>
        <dbReference type="ARBA" id="ARBA00022827"/>
    </source>
</evidence>
<dbReference type="GO" id="GO:0008202">
    <property type="term" value="P:steroid metabolic process"/>
    <property type="evidence" value="ECO:0007669"/>
    <property type="project" value="UniProtKB-ARBA"/>
</dbReference>
<gene>
    <name evidence="7" type="ORF">ET524_03250</name>
</gene>
<dbReference type="PANTHER" id="PTHR43400">
    <property type="entry name" value="FUMARATE REDUCTASE"/>
    <property type="match status" value="1"/>
</dbReference>
<feature type="signal peptide" evidence="5">
    <location>
        <begin position="1"/>
        <end position="23"/>
    </location>
</feature>
<dbReference type="PROSITE" id="PS51257">
    <property type="entry name" value="PROKAR_LIPOPROTEIN"/>
    <property type="match status" value="1"/>
</dbReference>
<dbReference type="PANTHER" id="PTHR43400:SF10">
    <property type="entry name" value="3-OXOSTEROID 1-DEHYDROGENASE"/>
    <property type="match status" value="1"/>
</dbReference>
<comment type="cofactor">
    <cofactor evidence="1">
        <name>FAD</name>
        <dbReference type="ChEBI" id="CHEBI:57692"/>
    </cofactor>
</comment>
<dbReference type="InterPro" id="IPR050315">
    <property type="entry name" value="FAD-oxidoreductase_2"/>
</dbReference>
<keyword evidence="8" id="KW-1185">Reference proteome</keyword>
<dbReference type="OrthoDB" id="3176983at2"/>
<dbReference type="SUPFAM" id="SSF56425">
    <property type="entry name" value="Succinate dehydrogenase/fumarate reductase flavoprotein, catalytic domain"/>
    <property type="match status" value="1"/>
</dbReference>
<sequence length="491" mass="51706">MQRRAFFKLVGAAAAVAAVPAFSACSAVSTPSAEGTGVLGQPAVSFSASVDVLILGSGVAGLSAAMDPAEAGLSVMVAEKLDVLGGESYESNAVMDVVGSKVQKDAGITESCDDVWPSRRETLRAAGVTDLDFAKRLFYAAPEWVDRMRDSYGAQFDDPATYTANEANRRRVLPKNGIGDTESIMMPLRDKLSSKGVQFSTGYCASAFILDEDNHVCGVRFVTGKEAPTVTDVHARAVVVATGGFASNQALVRDYLPAWQRVGCYTAASMGEGHKLCQALGAKLADMAVTPSLTSDLPPAAAWSMFAVTLVVDAQGNRFASEDYMRTLAATCFSEERGYFWTIFDGRISESGQSRSAAQITAKNASRVVGPCQTVEELAGNMGVSEDVLKKTWDRYSSMVSAGKDSDFGRLQFLDDLKPPYYALKQFPVRFRTRGGAVVDENGRLLDGAGKAIPGVYCCGAAAQGGGESLTTNGAFGIFTGKAVASDLGAA</sequence>
<dbReference type="RefSeq" id="WP_129423317.1">
    <property type="nucleotide sequence ID" value="NZ_SDPW01000001.1"/>
</dbReference>
<keyword evidence="4" id="KW-0560">Oxidoreductase</keyword>
<dbReference type="Gene3D" id="3.90.700.10">
    <property type="entry name" value="Succinate dehydrogenase/fumarate reductase flavoprotein, catalytic domain"/>
    <property type="match status" value="1"/>
</dbReference>
<organism evidence="7 8">
    <name type="scientific">Senegalimassilia faecalis</name>
    <dbReference type="NCBI Taxonomy" id="2509433"/>
    <lineage>
        <taxon>Bacteria</taxon>
        <taxon>Bacillati</taxon>
        <taxon>Actinomycetota</taxon>
        <taxon>Coriobacteriia</taxon>
        <taxon>Coriobacteriales</taxon>
        <taxon>Coriobacteriaceae</taxon>
        <taxon>Senegalimassilia</taxon>
    </lineage>
</organism>
<dbReference type="EMBL" id="SDPW01000001">
    <property type="protein sequence ID" value="RXZ53619.1"/>
    <property type="molecule type" value="Genomic_DNA"/>
</dbReference>
<keyword evidence="5" id="KW-0732">Signal</keyword>
<feature type="domain" description="FAD-dependent oxidoreductase 2 FAD-binding" evidence="6">
    <location>
        <begin position="51"/>
        <end position="466"/>
    </location>
</feature>
<dbReference type="GO" id="GO:0033765">
    <property type="term" value="F:steroid dehydrogenase activity, acting on the CH-CH group of donors"/>
    <property type="evidence" value="ECO:0007669"/>
    <property type="project" value="UniProtKB-ARBA"/>
</dbReference>
<dbReference type="InterPro" id="IPR027477">
    <property type="entry name" value="Succ_DH/fumarate_Rdtase_cat_sf"/>
</dbReference>
<comment type="caution">
    <text evidence="7">The sequence shown here is derived from an EMBL/GenBank/DDBJ whole genome shotgun (WGS) entry which is preliminary data.</text>
</comment>
<accession>A0A4Q2JX50</accession>
<dbReference type="Proteomes" id="UP000293345">
    <property type="component" value="Unassembled WGS sequence"/>
</dbReference>
<dbReference type="Gene3D" id="3.50.50.60">
    <property type="entry name" value="FAD/NAD(P)-binding domain"/>
    <property type="match status" value="1"/>
</dbReference>
<proteinExistence type="predicted"/>
<dbReference type="Pfam" id="PF00890">
    <property type="entry name" value="FAD_binding_2"/>
    <property type="match status" value="1"/>
</dbReference>
<reference evidence="7 8" key="1">
    <citation type="submission" date="2019-01" db="EMBL/GenBank/DDBJ databases">
        <title>Senegalimassilia sp. nov. KGMB04484 isolated human feces.</title>
        <authorList>
            <person name="Han K.-I."/>
            <person name="Kim J.-S."/>
            <person name="Lee K.C."/>
            <person name="Suh M.K."/>
            <person name="Eom M.K."/>
            <person name="Lee J.H."/>
            <person name="Park S.-H."/>
            <person name="Kang S.W."/>
            <person name="Park J.-E."/>
            <person name="Oh B.S."/>
            <person name="Yu S.Y."/>
            <person name="Choi S.-H."/>
            <person name="Lee D.H."/>
            <person name="Yoon H."/>
            <person name="Kim B.-Y."/>
            <person name="Lee J.H."/>
            <person name="Lee J.-S."/>
        </authorList>
    </citation>
    <scope>NUCLEOTIDE SEQUENCE [LARGE SCALE GENOMIC DNA]</scope>
    <source>
        <strain evidence="7 8">KGMB04484</strain>
    </source>
</reference>
<evidence type="ECO:0000313" key="8">
    <source>
        <dbReference type="Proteomes" id="UP000293345"/>
    </source>
</evidence>
<evidence type="ECO:0000313" key="7">
    <source>
        <dbReference type="EMBL" id="RXZ53619.1"/>
    </source>
</evidence>
<protein>
    <submittedName>
        <fullName evidence="7">FAD-dependent oxidoreductase</fullName>
    </submittedName>
</protein>
<evidence type="ECO:0000256" key="1">
    <source>
        <dbReference type="ARBA" id="ARBA00001974"/>
    </source>
</evidence>